<gene>
    <name evidence="5" type="ORF">ACFQH5_16725</name>
</gene>
<comment type="caution">
    <text evidence="5">The sequence shown here is derived from an EMBL/GenBank/DDBJ whole genome shotgun (WGS) entry which is preliminary data.</text>
</comment>
<keyword evidence="3" id="KW-1133">Transmembrane helix</keyword>
<dbReference type="NCBIfam" id="TIGR01760">
    <property type="entry name" value="tape_meas_TP901"/>
    <property type="match status" value="1"/>
</dbReference>
<feature type="domain" description="Phage tail tape measure protein" evidence="4">
    <location>
        <begin position="239"/>
        <end position="438"/>
    </location>
</feature>
<evidence type="ECO:0000256" key="3">
    <source>
        <dbReference type="SAM" id="Phobius"/>
    </source>
</evidence>
<organism evidence="5 6">
    <name type="scientific">Halomonas salifodinae</name>
    <dbReference type="NCBI Taxonomy" id="438745"/>
    <lineage>
        <taxon>Bacteria</taxon>
        <taxon>Pseudomonadati</taxon>
        <taxon>Pseudomonadota</taxon>
        <taxon>Gammaproteobacteria</taxon>
        <taxon>Oceanospirillales</taxon>
        <taxon>Halomonadaceae</taxon>
        <taxon>Halomonas</taxon>
    </lineage>
</organism>
<evidence type="ECO:0000256" key="1">
    <source>
        <dbReference type="ARBA" id="ARBA00022612"/>
    </source>
</evidence>
<feature type="transmembrane region" description="Helical" evidence="3">
    <location>
        <begin position="536"/>
        <end position="561"/>
    </location>
</feature>
<proteinExistence type="predicted"/>
<feature type="transmembrane region" description="Helical" evidence="3">
    <location>
        <begin position="581"/>
        <end position="601"/>
    </location>
</feature>
<dbReference type="Pfam" id="PF10145">
    <property type="entry name" value="PhageMin_Tail"/>
    <property type="match status" value="1"/>
</dbReference>
<sequence>MARDLKLQVILDAADKASRPLKAIDRASQGAAQSMRENRDRLRQLQAVQKNVSSFRTLKNQSGETARALHEQQERIRRLSQQMRTHEGDTASLVAERRRAIEQARRLSRRHDDERRQLQRLRTSLNESGISTANLRRDQQRLASEMQEANQAVEDQRRKLKRLADQQRHAAQARSRYDRNIGRAGRMAGAGAAGLATGGATLYAGARLLAPGVEFGEAMSRVQALTRLDGNDERLAALREQARELGSSTAFNAGQAANAQGFLAMAGFSPEAIEASMADMLNLALANGTDLARTADISSNILSGFGLDPAEMGRVGDVLTATTTRANVDLEMLGDSMKYVAPVAREMGLSLEEAAAMSGLLGNVGIQGSQAGTTLRAMMLRLSAPTGAAAGAIEALGINIQDAEGNMRNVPRILSDVARATESLGNAERMEYLKAIFGEEPAAGMAEMINQQGSAGIEAFTDILTQAAGENARVARTMADNIGGDLRSLNSAWQEIGITLTDTNEGPLRGLIQNITGVTRAVGNWMKENPALTGQLATAAAALAALVAIGGGFMVLLGSVLGPIAMVNYALTLLSLNPVSLTIMGIVAAVAALAAGAYLVYRNWDSIAGWFGERWKDIKAAFSGGIGGVSRLLLDWSPLGLLWRGISTALGALGVELPGTLSGLGGTVIDGFIGGITAGLGRLGNAITGMGESVRSWFMETLGINSPSRVFAQFGDWTVEGLIDGLTGRLADLRDRVVGIADSVKGWFADVLDINSPSRVFARFGGYTVDGLNAGLDAQRDEPARRVRDIARRVSRAGAGLALGAATLQAAAMPAIAPQEPIRFDTRPPLASPQQHAQGGITLGDIHITVNAAPGTDERQIGQLVAQEVQRALADAERSAAARRRSSLLDID</sequence>
<dbReference type="PANTHER" id="PTHR37813">
    <property type="entry name" value="FELS-2 PROPHAGE PROTEIN"/>
    <property type="match status" value="1"/>
</dbReference>
<evidence type="ECO:0000313" key="5">
    <source>
        <dbReference type="EMBL" id="MFC7091189.1"/>
    </source>
</evidence>
<name>A0ABW2EYZ8_9GAMM</name>
<protein>
    <submittedName>
        <fullName evidence="5">Phage tail tape measure protein</fullName>
    </submittedName>
</protein>
<keyword evidence="6" id="KW-1185">Reference proteome</keyword>
<dbReference type="RefSeq" id="WP_346064249.1">
    <property type="nucleotide sequence ID" value="NZ_BAAADR010000046.1"/>
</dbReference>
<keyword evidence="3" id="KW-0812">Transmembrane</keyword>
<evidence type="ECO:0000259" key="4">
    <source>
        <dbReference type="Pfam" id="PF10145"/>
    </source>
</evidence>
<feature type="coiled-coil region" evidence="2">
    <location>
        <begin position="69"/>
        <end position="170"/>
    </location>
</feature>
<evidence type="ECO:0000256" key="2">
    <source>
        <dbReference type="SAM" id="Coils"/>
    </source>
</evidence>
<evidence type="ECO:0000313" key="6">
    <source>
        <dbReference type="Proteomes" id="UP001596411"/>
    </source>
</evidence>
<dbReference type="Proteomes" id="UP001596411">
    <property type="component" value="Unassembled WGS sequence"/>
</dbReference>
<keyword evidence="1" id="KW-1188">Viral release from host cell</keyword>
<keyword evidence="3" id="KW-0472">Membrane</keyword>
<dbReference type="EMBL" id="JBHSZP010000034">
    <property type="protein sequence ID" value="MFC7091189.1"/>
    <property type="molecule type" value="Genomic_DNA"/>
</dbReference>
<keyword evidence="2" id="KW-0175">Coiled coil</keyword>
<dbReference type="InterPro" id="IPR010090">
    <property type="entry name" value="Phage_tape_meas"/>
</dbReference>
<reference evidence="6" key="1">
    <citation type="journal article" date="2019" name="Int. J. Syst. Evol. Microbiol.">
        <title>The Global Catalogue of Microorganisms (GCM) 10K type strain sequencing project: providing services to taxonomists for standard genome sequencing and annotation.</title>
        <authorList>
            <consortium name="The Broad Institute Genomics Platform"/>
            <consortium name="The Broad Institute Genome Sequencing Center for Infectious Disease"/>
            <person name="Wu L."/>
            <person name="Ma J."/>
        </authorList>
    </citation>
    <scope>NUCLEOTIDE SEQUENCE [LARGE SCALE GENOMIC DNA]</scope>
    <source>
        <strain evidence="6">CGMCC 1.13666</strain>
    </source>
</reference>
<dbReference type="PANTHER" id="PTHR37813:SF1">
    <property type="entry name" value="FELS-2 PROPHAGE PROTEIN"/>
    <property type="match status" value="1"/>
</dbReference>
<accession>A0ABW2EYZ8</accession>